<keyword evidence="1 3" id="KW-0238">DNA-binding</keyword>
<feature type="domain" description="Response regulatory" evidence="4">
    <location>
        <begin position="5"/>
        <end position="118"/>
    </location>
</feature>
<dbReference type="InterPro" id="IPR001867">
    <property type="entry name" value="OmpR/PhoB-type_DNA-bd"/>
</dbReference>
<name>A0A941EK05_9ACTN</name>
<feature type="domain" description="OmpR/PhoB-type" evidence="5">
    <location>
        <begin position="128"/>
        <end position="234"/>
    </location>
</feature>
<dbReference type="RefSeq" id="WP_212527507.1">
    <property type="nucleotide sequence ID" value="NZ_JAGSOG010000020.1"/>
</dbReference>
<comment type="caution">
    <text evidence="6">The sequence shown here is derived from an EMBL/GenBank/DDBJ whole genome shotgun (WGS) entry which is preliminary data.</text>
</comment>
<evidence type="ECO:0000259" key="5">
    <source>
        <dbReference type="PROSITE" id="PS51755"/>
    </source>
</evidence>
<organism evidence="6 7">
    <name type="scientific">Actinospica durhamensis</name>
    <dbReference type="NCBI Taxonomy" id="1508375"/>
    <lineage>
        <taxon>Bacteria</taxon>
        <taxon>Bacillati</taxon>
        <taxon>Actinomycetota</taxon>
        <taxon>Actinomycetes</taxon>
        <taxon>Catenulisporales</taxon>
        <taxon>Actinospicaceae</taxon>
        <taxon>Actinospica</taxon>
    </lineage>
</organism>
<dbReference type="InterPro" id="IPR036388">
    <property type="entry name" value="WH-like_DNA-bd_sf"/>
</dbReference>
<dbReference type="InterPro" id="IPR016032">
    <property type="entry name" value="Sig_transdc_resp-reg_C-effctor"/>
</dbReference>
<keyword evidence="7" id="KW-1185">Reference proteome</keyword>
<dbReference type="Proteomes" id="UP000675781">
    <property type="component" value="Unassembled WGS sequence"/>
</dbReference>
<dbReference type="InterPro" id="IPR039420">
    <property type="entry name" value="WalR-like"/>
</dbReference>
<dbReference type="EMBL" id="JAGSOG010000020">
    <property type="protein sequence ID" value="MBR7832982.1"/>
    <property type="molecule type" value="Genomic_DNA"/>
</dbReference>
<gene>
    <name evidence="6" type="ORF">KDL01_06895</name>
</gene>
<dbReference type="GO" id="GO:0000976">
    <property type="term" value="F:transcription cis-regulatory region binding"/>
    <property type="evidence" value="ECO:0007669"/>
    <property type="project" value="TreeGrafter"/>
</dbReference>
<dbReference type="CDD" id="cd00383">
    <property type="entry name" value="trans_reg_C"/>
    <property type="match status" value="1"/>
</dbReference>
<dbReference type="GO" id="GO:0000156">
    <property type="term" value="F:phosphorelay response regulator activity"/>
    <property type="evidence" value="ECO:0007669"/>
    <property type="project" value="TreeGrafter"/>
</dbReference>
<evidence type="ECO:0000256" key="1">
    <source>
        <dbReference type="ARBA" id="ARBA00023125"/>
    </source>
</evidence>
<dbReference type="Pfam" id="PF00486">
    <property type="entry name" value="Trans_reg_C"/>
    <property type="match status" value="1"/>
</dbReference>
<evidence type="ECO:0000259" key="4">
    <source>
        <dbReference type="PROSITE" id="PS50110"/>
    </source>
</evidence>
<dbReference type="SMART" id="SM00448">
    <property type="entry name" value="REC"/>
    <property type="match status" value="1"/>
</dbReference>
<comment type="caution">
    <text evidence="2">Lacks conserved residue(s) required for the propagation of feature annotation.</text>
</comment>
<feature type="DNA-binding region" description="OmpR/PhoB-type" evidence="3">
    <location>
        <begin position="128"/>
        <end position="234"/>
    </location>
</feature>
<dbReference type="Pfam" id="PF00072">
    <property type="entry name" value="Response_reg"/>
    <property type="match status" value="1"/>
</dbReference>
<evidence type="ECO:0000256" key="2">
    <source>
        <dbReference type="PROSITE-ProRule" id="PRU00169"/>
    </source>
</evidence>
<evidence type="ECO:0000313" key="6">
    <source>
        <dbReference type="EMBL" id="MBR7832982.1"/>
    </source>
</evidence>
<dbReference type="PROSITE" id="PS51755">
    <property type="entry name" value="OMPR_PHOB"/>
    <property type="match status" value="1"/>
</dbReference>
<accession>A0A941EK05</accession>
<dbReference type="InterPro" id="IPR001789">
    <property type="entry name" value="Sig_transdc_resp-reg_receiver"/>
</dbReference>
<dbReference type="SMART" id="SM00862">
    <property type="entry name" value="Trans_reg_C"/>
    <property type="match status" value="1"/>
</dbReference>
<dbReference type="AlphaFoldDB" id="A0A941EK05"/>
<dbReference type="GO" id="GO:0006355">
    <property type="term" value="P:regulation of DNA-templated transcription"/>
    <property type="evidence" value="ECO:0007669"/>
    <property type="project" value="InterPro"/>
</dbReference>
<dbReference type="Gene3D" id="3.40.50.2300">
    <property type="match status" value="1"/>
</dbReference>
<dbReference type="Gene3D" id="1.10.10.10">
    <property type="entry name" value="Winged helix-like DNA-binding domain superfamily/Winged helix DNA-binding domain"/>
    <property type="match status" value="1"/>
</dbReference>
<protein>
    <submittedName>
        <fullName evidence="6">Response regulator transcription factor</fullName>
    </submittedName>
</protein>
<dbReference type="PROSITE" id="PS50110">
    <property type="entry name" value="RESPONSE_REGULATORY"/>
    <property type="match status" value="1"/>
</dbReference>
<dbReference type="SUPFAM" id="SSF46894">
    <property type="entry name" value="C-terminal effector domain of the bipartite response regulators"/>
    <property type="match status" value="1"/>
</dbReference>
<sequence>MTRTRVLVVDGDPQVLHALRSGLSALDYELLTAADGAIGLEFAAQHPPDLVVLELALPDVDGTEIIRGLRYWSKAAILAMSARSDAVDIVGALDAGADGFMAKPFDPDVLIARLRALQRRSEPAHTDEASVLIGHFSIDLAAKTVTRRADAPCHVPQRIHLTRTEWAILEILARSPGKLVSGHDLLLHVWGPSGTSQPANLRFHLARLRKKLEPEPSCPRQLITAPGAGYLFQP</sequence>
<dbReference type="GO" id="GO:0032993">
    <property type="term" value="C:protein-DNA complex"/>
    <property type="evidence" value="ECO:0007669"/>
    <property type="project" value="TreeGrafter"/>
</dbReference>
<evidence type="ECO:0000313" key="7">
    <source>
        <dbReference type="Proteomes" id="UP000675781"/>
    </source>
</evidence>
<dbReference type="GO" id="GO:0005829">
    <property type="term" value="C:cytosol"/>
    <property type="evidence" value="ECO:0007669"/>
    <property type="project" value="TreeGrafter"/>
</dbReference>
<proteinExistence type="predicted"/>
<dbReference type="InterPro" id="IPR011006">
    <property type="entry name" value="CheY-like_superfamily"/>
</dbReference>
<evidence type="ECO:0000256" key="3">
    <source>
        <dbReference type="PROSITE-ProRule" id="PRU01091"/>
    </source>
</evidence>
<dbReference type="SUPFAM" id="SSF52172">
    <property type="entry name" value="CheY-like"/>
    <property type="match status" value="1"/>
</dbReference>
<reference evidence="6" key="1">
    <citation type="submission" date="2021-04" db="EMBL/GenBank/DDBJ databases">
        <title>Genome based classification of Actinospica acidithermotolerans sp. nov., an actinobacterium isolated from an Indonesian hot spring.</title>
        <authorList>
            <person name="Kusuma A.B."/>
            <person name="Putra K.E."/>
            <person name="Nafisah S."/>
            <person name="Loh J."/>
            <person name="Nouioui I."/>
            <person name="Goodfellow M."/>
        </authorList>
    </citation>
    <scope>NUCLEOTIDE SEQUENCE</scope>
    <source>
        <strain evidence="6">CSCA 57</strain>
    </source>
</reference>
<dbReference type="PANTHER" id="PTHR48111:SF50">
    <property type="entry name" value="KDP OPERON TRANSCRIPTIONAL REGULATORY PROTEIN KDPE"/>
    <property type="match status" value="1"/>
</dbReference>
<dbReference type="PANTHER" id="PTHR48111">
    <property type="entry name" value="REGULATOR OF RPOS"/>
    <property type="match status" value="1"/>
</dbReference>